<evidence type="ECO:0000256" key="8">
    <source>
        <dbReference type="ARBA" id="ARBA00023034"/>
    </source>
</evidence>
<feature type="compositionally biased region" description="Polar residues" evidence="13">
    <location>
        <begin position="329"/>
        <end position="338"/>
    </location>
</feature>
<accession>A0A5B8Y8T6</accession>
<evidence type="ECO:0000313" key="16">
    <source>
        <dbReference type="Proteomes" id="UP000315995"/>
    </source>
</evidence>
<protein>
    <submittedName>
        <fullName evidence="15">SDR family oxidoreductase</fullName>
    </submittedName>
</protein>
<evidence type="ECO:0000256" key="5">
    <source>
        <dbReference type="ARBA" id="ARBA00022968"/>
    </source>
</evidence>
<dbReference type="GO" id="GO:0048040">
    <property type="term" value="F:UDP-glucuronate decarboxylase activity"/>
    <property type="evidence" value="ECO:0007669"/>
    <property type="project" value="TreeGrafter"/>
</dbReference>
<dbReference type="GO" id="GO:0042732">
    <property type="term" value="P:D-xylose metabolic process"/>
    <property type="evidence" value="ECO:0007669"/>
    <property type="project" value="InterPro"/>
</dbReference>
<dbReference type="SUPFAM" id="SSF51735">
    <property type="entry name" value="NAD(P)-binding Rossmann-fold domains"/>
    <property type="match status" value="1"/>
</dbReference>
<evidence type="ECO:0000256" key="12">
    <source>
        <dbReference type="ARBA" id="ARBA00037859"/>
    </source>
</evidence>
<evidence type="ECO:0000256" key="9">
    <source>
        <dbReference type="ARBA" id="ARBA00023136"/>
    </source>
</evidence>
<evidence type="ECO:0000256" key="11">
    <source>
        <dbReference type="ARBA" id="ARBA00023239"/>
    </source>
</evidence>
<reference evidence="15 16" key="1">
    <citation type="submission" date="2019-06" db="EMBL/GenBank/DDBJ databases">
        <title>Persicimonas caeni gen. nov., sp. nov., a predatory bacterium isolated from solar saltern.</title>
        <authorList>
            <person name="Wang S."/>
        </authorList>
    </citation>
    <scope>NUCLEOTIDE SEQUENCE [LARGE SCALE GENOMIC DNA]</scope>
    <source>
        <strain evidence="15 16">YN101</strain>
    </source>
</reference>
<dbReference type="GO" id="GO:0005737">
    <property type="term" value="C:cytoplasm"/>
    <property type="evidence" value="ECO:0007669"/>
    <property type="project" value="TreeGrafter"/>
</dbReference>
<comment type="cofactor">
    <cofactor evidence="1">
        <name>NAD(+)</name>
        <dbReference type="ChEBI" id="CHEBI:57540"/>
    </cofactor>
</comment>
<dbReference type="PRINTS" id="PR01713">
    <property type="entry name" value="NUCEPIMERASE"/>
</dbReference>
<dbReference type="Pfam" id="PF01370">
    <property type="entry name" value="Epimerase"/>
    <property type="match status" value="1"/>
</dbReference>
<keyword evidence="10" id="KW-0325">Glycoprotein</keyword>
<dbReference type="OrthoDB" id="9802815at2"/>
<dbReference type="PANTHER" id="PTHR43078:SF6">
    <property type="entry name" value="UDP-GLUCURONIC ACID DECARBOXYLASE 1"/>
    <property type="match status" value="1"/>
</dbReference>
<dbReference type="RefSeq" id="WP_141199323.1">
    <property type="nucleotide sequence ID" value="NZ_CP041186.1"/>
</dbReference>
<keyword evidence="4" id="KW-0210">Decarboxylase</keyword>
<evidence type="ECO:0000256" key="3">
    <source>
        <dbReference type="ARBA" id="ARBA00022692"/>
    </source>
</evidence>
<proteinExistence type="predicted"/>
<dbReference type="PANTHER" id="PTHR43078">
    <property type="entry name" value="UDP-GLUCURONIC ACID DECARBOXYLASE-RELATED"/>
    <property type="match status" value="1"/>
</dbReference>
<keyword evidence="11" id="KW-0456">Lyase</keyword>
<name>A0A4Y6PX16_PERCE</name>
<feature type="region of interest" description="Disordered" evidence="13">
    <location>
        <begin position="317"/>
        <end position="345"/>
    </location>
</feature>
<feature type="domain" description="NAD-dependent epimerase/dehydratase" evidence="14">
    <location>
        <begin position="10"/>
        <end position="239"/>
    </location>
</feature>
<evidence type="ECO:0000256" key="4">
    <source>
        <dbReference type="ARBA" id="ARBA00022793"/>
    </source>
</evidence>
<accession>A0A4Y6PX16</accession>
<dbReference type="Gene3D" id="3.40.50.720">
    <property type="entry name" value="NAD(P)-binding Rossmann-like Domain"/>
    <property type="match status" value="1"/>
</dbReference>
<keyword evidence="6" id="KW-1133">Transmembrane helix</keyword>
<keyword evidence="7" id="KW-0520">NAD</keyword>
<evidence type="ECO:0000256" key="13">
    <source>
        <dbReference type="SAM" id="MobiDB-lite"/>
    </source>
</evidence>
<dbReference type="CDD" id="cd05230">
    <property type="entry name" value="UGD_SDR_e"/>
    <property type="match status" value="1"/>
</dbReference>
<dbReference type="FunFam" id="3.40.50.720:FF:000065">
    <property type="entry name" value="UDP-glucuronic acid decarboxylase 1"/>
    <property type="match status" value="1"/>
</dbReference>
<evidence type="ECO:0000256" key="2">
    <source>
        <dbReference type="ARBA" id="ARBA00004323"/>
    </source>
</evidence>
<dbReference type="EMBL" id="CP041186">
    <property type="protein sequence ID" value="QDG52862.1"/>
    <property type="molecule type" value="Genomic_DNA"/>
</dbReference>
<gene>
    <name evidence="15" type="ORF">FIV42_19570</name>
</gene>
<keyword evidence="3" id="KW-0812">Transmembrane</keyword>
<evidence type="ECO:0000313" key="15">
    <source>
        <dbReference type="EMBL" id="QDG52862.1"/>
    </source>
</evidence>
<dbReference type="InterPro" id="IPR036291">
    <property type="entry name" value="NAD(P)-bd_dom_sf"/>
</dbReference>
<sequence length="345" mass="38633">MARRSQNERVLLTGVAGFVGSHLADRLIEDGWEVIGVDNFLTGRAENIAHLAREPNFHFLEASVEELPDIEAAVDWVMHFASPASPPKYQASPIECMRCNSEGTRRLLELAHQKGAKFFLASTSEVYGDPEIHPQVESYVGSVNPVGPRSMYDESKRFAEAMTVAYRNKYGVDSRIIRIFNTYGPRMSPDDGRVISNFVCQALAGKPLTVYGDGTQTRSFQYIDDLLEGVVRLMQTDYNMPVNLGNPQEFTILDLAEVVRDLVHDGVTEITFCPLPKDDPTRRRPDISRAQELLGWQPEILLRDGLERTVPYFRDQLGQDERMPAGLEQISSIESTSEGPPLEAS</sequence>
<keyword evidence="5" id="KW-0735">Signal-anchor</keyword>
<evidence type="ECO:0000256" key="1">
    <source>
        <dbReference type="ARBA" id="ARBA00001911"/>
    </source>
</evidence>
<dbReference type="GO" id="GO:0033320">
    <property type="term" value="P:UDP-D-xylose biosynthetic process"/>
    <property type="evidence" value="ECO:0007669"/>
    <property type="project" value="UniProtKB-UniPathway"/>
</dbReference>
<dbReference type="InterPro" id="IPR001509">
    <property type="entry name" value="Epimerase_deHydtase"/>
</dbReference>
<evidence type="ECO:0000259" key="14">
    <source>
        <dbReference type="Pfam" id="PF01370"/>
    </source>
</evidence>
<dbReference type="AlphaFoldDB" id="A0A4Y6PX16"/>
<dbReference type="UniPathway" id="UPA00796">
    <property type="reaction ID" value="UER00771"/>
</dbReference>
<dbReference type="Proteomes" id="UP000315995">
    <property type="component" value="Chromosome"/>
</dbReference>
<dbReference type="GO" id="GO:0070403">
    <property type="term" value="F:NAD+ binding"/>
    <property type="evidence" value="ECO:0007669"/>
    <property type="project" value="InterPro"/>
</dbReference>
<evidence type="ECO:0000256" key="7">
    <source>
        <dbReference type="ARBA" id="ARBA00023027"/>
    </source>
</evidence>
<keyword evidence="16" id="KW-1185">Reference proteome</keyword>
<evidence type="ECO:0000256" key="6">
    <source>
        <dbReference type="ARBA" id="ARBA00022989"/>
    </source>
</evidence>
<keyword evidence="8" id="KW-0333">Golgi apparatus</keyword>
<organism evidence="15 16">
    <name type="scientific">Persicimonas caeni</name>
    <dbReference type="NCBI Taxonomy" id="2292766"/>
    <lineage>
        <taxon>Bacteria</taxon>
        <taxon>Deltaproteobacteria</taxon>
        <taxon>Bradymonadales</taxon>
        <taxon>Bradymonadaceae</taxon>
        <taxon>Persicimonas</taxon>
    </lineage>
</organism>
<comment type="subcellular location">
    <subcellularLocation>
        <location evidence="2">Golgi apparatus membrane</location>
        <topology evidence="2">Single-pass type II membrane protein</topology>
    </subcellularLocation>
    <subcellularLocation>
        <location evidence="12">Golgi apparatus</location>
        <location evidence="12">Golgi stack membrane</location>
    </subcellularLocation>
</comment>
<evidence type="ECO:0000256" key="10">
    <source>
        <dbReference type="ARBA" id="ARBA00023180"/>
    </source>
</evidence>
<dbReference type="InterPro" id="IPR044516">
    <property type="entry name" value="UXS-like"/>
</dbReference>
<keyword evidence="9" id="KW-0472">Membrane</keyword>